<feature type="domain" description="Stress-response A/B barrel" evidence="2">
    <location>
        <begin position="4"/>
        <end position="97"/>
    </location>
</feature>
<dbReference type="PROSITE" id="PS51502">
    <property type="entry name" value="S_R_A_B_BARREL"/>
    <property type="match status" value="1"/>
</dbReference>
<dbReference type="Proteomes" id="UP001164286">
    <property type="component" value="Unassembled WGS sequence"/>
</dbReference>
<dbReference type="InterPro" id="IPR044662">
    <property type="entry name" value="HS1/DABB1-like"/>
</dbReference>
<dbReference type="RefSeq" id="XP_052949578.1">
    <property type="nucleotide sequence ID" value="XM_053090961.1"/>
</dbReference>
<dbReference type="GeneID" id="77730166"/>
<sequence>MGKIVHIVLWKLRKAANEEALVQAKASIAALKNVPGPETMQLGPPLMDARAKGYDWGLYSVFSSKAALQEYAVSEAHVNVVKNNVGPNVEEVLAYDFELEA</sequence>
<name>A0AA38HGQ7_9TREE</name>
<dbReference type="Pfam" id="PF07876">
    <property type="entry name" value="Dabb"/>
    <property type="match status" value="1"/>
</dbReference>
<dbReference type="InterPro" id="IPR011008">
    <property type="entry name" value="Dimeric_a/b-barrel"/>
</dbReference>
<dbReference type="PANTHER" id="PTHR33178:SF19">
    <property type="entry name" value="STRESS-RESPONSE A_B BARREL DOMAIN-CONTAINING PROTEIN"/>
    <property type="match status" value="1"/>
</dbReference>
<protein>
    <recommendedName>
        <fullName evidence="2">Stress-response A/B barrel domain-containing protein</fullName>
    </recommendedName>
</protein>
<dbReference type="Gene3D" id="3.30.70.100">
    <property type="match status" value="1"/>
</dbReference>
<evidence type="ECO:0000313" key="4">
    <source>
        <dbReference type="Proteomes" id="UP001164286"/>
    </source>
</evidence>
<comment type="subunit">
    <text evidence="1">Homodimer.</text>
</comment>
<proteinExistence type="predicted"/>
<dbReference type="InterPro" id="IPR013097">
    <property type="entry name" value="Dabb"/>
</dbReference>
<reference evidence="3" key="1">
    <citation type="journal article" date="2022" name="G3 (Bethesda)">
        <title>High quality genome of the basidiomycete yeast Dioszegia hungarica PDD-24b-2 isolated from cloud water.</title>
        <authorList>
            <person name="Jarrige D."/>
            <person name="Haridas S."/>
            <person name="Bleykasten-Grosshans C."/>
            <person name="Joly M."/>
            <person name="Nadalig T."/>
            <person name="Sancelme M."/>
            <person name="Vuilleumier S."/>
            <person name="Grigoriev I.V."/>
            <person name="Amato P."/>
            <person name="Bringel F."/>
        </authorList>
    </citation>
    <scope>NUCLEOTIDE SEQUENCE</scope>
    <source>
        <strain evidence="3">PDD-24b-2</strain>
    </source>
</reference>
<dbReference type="SUPFAM" id="SSF54909">
    <property type="entry name" value="Dimeric alpha+beta barrel"/>
    <property type="match status" value="1"/>
</dbReference>
<comment type="caution">
    <text evidence="3">The sequence shown here is derived from an EMBL/GenBank/DDBJ whole genome shotgun (WGS) entry which is preliminary data.</text>
</comment>
<keyword evidence="4" id="KW-1185">Reference proteome</keyword>
<accession>A0AA38HGQ7</accession>
<evidence type="ECO:0000256" key="1">
    <source>
        <dbReference type="ARBA" id="ARBA00011738"/>
    </source>
</evidence>
<dbReference type="PANTHER" id="PTHR33178">
    <property type="match status" value="1"/>
</dbReference>
<dbReference type="EMBL" id="JAKWFO010000001">
    <property type="protein sequence ID" value="KAI9639801.1"/>
    <property type="molecule type" value="Genomic_DNA"/>
</dbReference>
<evidence type="ECO:0000313" key="3">
    <source>
        <dbReference type="EMBL" id="KAI9639801.1"/>
    </source>
</evidence>
<dbReference type="SMART" id="SM00886">
    <property type="entry name" value="Dabb"/>
    <property type="match status" value="1"/>
</dbReference>
<organism evidence="3 4">
    <name type="scientific">Dioszegia hungarica</name>
    <dbReference type="NCBI Taxonomy" id="4972"/>
    <lineage>
        <taxon>Eukaryota</taxon>
        <taxon>Fungi</taxon>
        <taxon>Dikarya</taxon>
        <taxon>Basidiomycota</taxon>
        <taxon>Agaricomycotina</taxon>
        <taxon>Tremellomycetes</taxon>
        <taxon>Tremellales</taxon>
        <taxon>Bulleribasidiaceae</taxon>
        <taxon>Dioszegia</taxon>
    </lineage>
</organism>
<evidence type="ECO:0000259" key="2">
    <source>
        <dbReference type="PROSITE" id="PS51502"/>
    </source>
</evidence>
<dbReference type="AlphaFoldDB" id="A0AA38HGQ7"/>
<gene>
    <name evidence="3" type="ORF">MKK02DRAFT_40127</name>
</gene>